<proteinExistence type="predicted"/>
<name>A0A437JLP6_9BURK</name>
<gene>
    <name evidence="1" type="ORF">ENE75_23980</name>
</gene>
<evidence type="ECO:0000313" key="1">
    <source>
        <dbReference type="EMBL" id="RVT47681.1"/>
    </source>
</evidence>
<organism evidence="1 2">
    <name type="scientific">Rubrivivax albus</name>
    <dbReference type="NCBI Taxonomy" id="2499835"/>
    <lineage>
        <taxon>Bacteria</taxon>
        <taxon>Pseudomonadati</taxon>
        <taxon>Pseudomonadota</taxon>
        <taxon>Betaproteobacteria</taxon>
        <taxon>Burkholderiales</taxon>
        <taxon>Sphaerotilaceae</taxon>
        <taxon>Rubrivivax</taxon>
    </lineage>
</organism>
<accession>A0A437JLP6</accession>
<protein>
    <submittedName>
        <fullName evidence="1">Uncharacterized protein</fullName>
    </submittedName>
</protein>
<reference evidence="1 2" key="1">
    <citation type="submission" date="2019-01" db="EMBL/GenBank/DDBJ databases">
        <authorList>
            <person name="Chen W.-M."/>
        </authorList>
    </citation>
    <scope>NUCLEOTIDE SEQUENCE [LARGE SCALE GENOMIC DNA]</scope>
    <source>
        <strain evidence="1 2">ICH-3</strain>
    </source>
</reference>
<keyword evidence="2" id="KW-1185">Reference proteome</keyword>
<comment type="caution">
    <text evidence="1">The sequence shown here is derived from an EMBL/GenBank/DDBJ whole genome shotgun (WGS) entry which is preliminary data.</text>
</comment>
<dbReference type="Proteomes" id="UP000288178">
    <property type="component" value="Unassembled WGS sequence"/>
</dbReference>
<dbReference type="AlphaFoldDB" id="A0A437JLP6"/>
<evidence type="ECO:0000313" key="2">
    <source>
        <dbReference type="Proteomes" id="UP000288178"/>
    </source>
</evidence>
<dbReference type="EMBL" id="SACT01000014">
    <property type="protein sequence ID" value="RVT47681.1"/>
    <property type="molecule type" value="Genomic_DNA"/>
</dbReference>
<dbReference type="RefSeq" id="WP_128201504.1">
    <property type="nucleotide sequence ID" value="NZ_SACT01000014.1"/>
</dbReference>
<dbReference type="OrthoDB" id="8586582at2"/>
<sequence length="350" mass="40426">MTSNRDPAPDVFVFTKKTAYMQRISDLVRTGHSSFVQGRISFDKAQALVKKFEQRYSISRNKLEASRARRVGLSSTRLLLLHQDGQAELDWILLHHRGDEPDTQEKWRDAISDRVNVTGYELVRLTKPAEPRPVWTWRYTRIRCDDLRNEFIECIRQRRQRDLEQLIHTTWRSPGFHGVREQVKKLRELIKGEWKRSRGSKEELPAIPERIGYLRRIPDVGLKLSALRRKILIEQSGKIQGSTAPSKSFGTKPQARPEDEVNFFDFVGGDVLITELDTGTVALLEAVVARRLRELAADAAKQARAREWLIGFLDWPQPRYKCSRPADVIQDKRALAEVIKDLSGLSIECF</sequence>